<comment type="similarity">
    <text evidence="3 10">Belongs to the cytochrome P450 family.</text>
</comment>
<evidence type="ECO:0000256" key="12">
    <source>
        <dbReference type="SAM" id="Phobius"/>
    </source>
</evidence>
<feature type="transmembrane region" description="Helical" evidence="12">
    <location>
        <begin position="23"/>
        <end position="46"/>
    </location>
</feature>
<dbReference type="PROSITE" id="PS00086">
    <property type="entry name" value="CYTOCHROME_P450"/>
    <property type="match status" value="1"/>
</dbReference>
<dbReference type="SUPFAM" id="SSF48264">
    <property type="entry name" value="Cytochrome P450"/>
    <property type="match status" value="1"/>
</dbReference>
<keyword evidence="6 10" id="KW-0560">Oxidoreductase</keyword>
<comment type="pathway">
    <text evidence="2">Antibiotic biosynthesis.</text>
</comment>
<dbReference type="Gene3D" id="1.10.630.10">
    <property type="entry name" value="Cytochrome P450"/>
    <property type="match status" value="1"/>
</dbReference>
<dbReference type="InterPro" id="IPR017972">
    <property type="entry name" value="Cyt_P450_CS"/>
</dbReference>
<dbReference type="CDD" id="cd11062">
    <property type="entry name" value="CYP58-like"/>
    <property type="match status" value="1"/>
</dbReference>
<evidence type="ECO:0000256" key="8">
    <source>
        <dbReference type="ARBA" id="ARBA00023033"/>
    </source>
</evidence>
<dbReference type="Pfam" id="PF00067">
    <property type="entry name" value="p450"/>
    <property type="match status" value="2"/>
</dbReference>
<reference evidence="13 14" key="1">
    <citation type="submission" date="2023-09" db="EMBL/GenBank/DDBJ databases">
        <title>Multi-omics analysis of a traditional fermented food reveals byproduct-associated fungal strains for waste-to-food upcycling.</title>
        <authorList>
            <consortium name="Lawrence Berkeley National Laboratory"/>
            <person name="Rekdal V.M."/>
            <person name="Villalobos-Escobedo J.M."/>
            <person name="Rodriguez-Valeron N."/>
            <person name="Garcia M.O."/>
            <person name="Vasquez D.P."/>
            <person name="Damayanti I."/>
            <person name="Sorensen P.M."/>
            <person name="Baidoo E.E."/>
            <person name="De Carvalho A.C."/>
            <person name="Riley R."/>
            <person name="Lipzen A."/>
            <person name="He G."/>
            <person name="Yan M."/>
            <person name="Haridas S."/>
            <person name="Daum C."/>
            <person name="Yoshinaga Y."/>
            <person name="Ng V."/>
            <person name="Grigoriev I.V."/>
            <person name="Munk R."/>
            <person name="Nuraida L."/>
            <person name="Wijaya C.H."/>
            <person name="Morales P.-C."/>
            <person name="Keasling J.D."/>
        </authorList>
    </citation>
    <scope>NUCLEOTIDE SEQUENCE [LARGE SCALE GENOMIC DNA]</scope>
    <source>
        <strain evidence="13 14">FGSC 2613</strain>
    </source>
</reference>
<keyword evidence="8 10" id="KW-0503">Monooxygenase</keyword>
<name>A0ABR3D1U8_NEUIN</name>
<evidence type="ECO:0000256" key="4">
    <source>
        <dbReference type="ARBA" id="ARBA00022617"/>
    </source>
</evidence>
<dbReference type="Proteomes" id="UP001451303">
    <property type="component" value="Unassembled WGS sequence"/>
</dbReference>
<evidence type="ECO:0000256" key="2">
    <source>
        <dbReference type="ARBA" id="ARBA00004792"/>
    </source>
</evidence>
<organism evidence="13 14">
    <name type="scientific">Neurospora intermedia</name>
    <dbReference type="NCBI Taxonomy" id="5142"/>
    <lineage>
        <taxon>Eukaryota</taxon>
        <taxon>Fungi</taxon>
        <taxon>Dikarya</taxon>
        <taxon>Ascomycota</taxon>
        <taxon>Pezizomycotina</taxon>
        <taxon>Sordariomycetes</taxon>
        <taxon>Sordariomycetidae</taxon>
        <taxon>Sordariales</taxon>
        <taxon>Sordariaceae</taxon>
        <taxon>Neurospora</taxon>
    </lineage>
</organism>
<dbReference type="InterPro" id="IPR001128">
    <property type="entry name" value="Cyt_P450"/>
</dbReference>
<evidence type="ECO:0000256" key="5">
    <source>
        <dbReference type="ARBA" id="ARBA00022723"/>
    </source>
</evidence>
<protein>
    <submittedName>
        <fullName evidence="13">Cytochrome P450</fullName>
    </submittedName>
</protein>
<feature type="compositionally biased region" description="Basic and acidic residues" evidence="11">
    <location>
        <begin position="535"/>
        <end position="545"/>
    </location>
</feature>
<accession>A0ABR3D1U8</accession>
<sequence>MASTTASLSHLTTITFTSLAQPLLIMFLLSLLTLYTIYVAIFRLYLSPLADIPGPRLAALTQWYELYYEVILGGQYTFKIIELHKQYGPIIRINPWEVHIADPDFHRVLLPTNTNRRRHRTPFFTKQFGADESIVATNDHDLHKLRRSAVGPFFSTQNTRALQPVIEERVDALMARLREHGKTNKGIPLNMMYACSATSYDIISEYCFAKSEHAVEDPDFRAEITNGILTGSNYGKIFQHFPFLVPFLASIPPGMLAAISPFYRTFLHLRACITAQISEIEKSLRTKEGKHAHLDIPHPTIFHSFVNTEALPPIEKSVPRIAQEGQVIVQAGTVTTSWALTISTFHLLDQHATALAKLRKELREAIPDANEPIELARLEQLPYLRAVIKESMRLSVGASGRITRVAPDETLRFKPSKLCLRCYPDDHMRTTADNKEKEKEWLLPPGTEVSMTSYQITTNPEIFPDPHAFVPERWLGMENEMRLEKYMTVFGHGARVCLGMQLAYAEMYLMLSKMWRVWEGGPQQVGGGEEEDEDGKEKEEVEEKKGRRRDGRTTVGRMRLAEGVTVRDAEMAEDWFIPVPYRGSKGVRVYFESH</sequence>
<evidence type="ECO:0000256" key="11">
    <source>
        <dbReference type="SAM" id="MobiDB-lite"/>
    </source>
</evidence>
<feature type="transmembrane region" description="Helical" evidence="12">
    <location>
        <begin position="243"/>
        <end position="263"/>
    </location>
</feature>
<comment type="caution">
    <text evidence="13">The sequence shown here is derived from an EMBL/GenBank/DDBJ whole genome shotgun (WGS) entry which is preliminary data.</text>
</comment>
<dbReference type="PRINTS" id="PR00385">
    <property type="entry name" value="P450"/>
</dbReference>
<dbReference type="EMBL" id="JAVLET010000012">
    <property type="protein sequence ID" value="KAL0466680.1"/>
    <property type="molecule type" value="Genomic_DNA"/>
</dbReference>
<dbReference type="InterPro" id="IPR050121">
    <property type="entry name" value="Cytochrome_P450_monoxygenase"/>
</dbReference>
<dbReference type="PRINTS" id="PR00463">
    <property type="entry name" value="EP450I"/>
</dbReference>
<keyword evidence="12" id="KW-0812">Transmembrane</keyword>
<evidence type="ECO:0000256" key="1">
    <source>
        <dbReference type="ARBA" id="ARBA00001971"/>
    </source>
</evidence>
<keyword evidence="5 10" id="KW-0479">Metal-binding</keyword>
<keyword evidence="4 10" id="KW-0349">Heme</keyword>
<evidence type="ECO:0000313" key="13">
    <source>
        <dbReference type="EMBL" id="KAL0466680.1"/>
    </source>
</evidence>
<evidence type="ECO:0000256" key="7">
    <source>
        <dbReference type="ARBA" id="ARBA00023004"/>
    </source>
</evidence>
<gene>
    <name evidence="13" type="ORF">QR685DRAFT_557100</name>
</gene>
<proteinExistence type="inferred from homology"/>
<evidence type="ECO:0000256" key="9">
    <source>
        <dbReference type="ARBA" id="ARBA00023194"/>
    </source>
</evidence>
<keyword evidence="12" id="KW-0472">Membrane</keyword>
<dbReference type="InterPro" id="IPR036396">
    <property type="entry name" value="Cyt_P450_sf"/>
</dbReference>
<feature type="region of interest" description="Disordered" evidence="11">
    <location>
        <begin position="522"/>
        <end position="554"/>
    </location>
</feature>
<keyword evidence="7 10" id="KW-0408">Iron</keyword>
<dbReference type="PANTHER" id="PTHR24305:SF157">
    <property type="entry name" value="N-ACETYLTRYPTOPHAN 6-HYDROXYLASE IVOC-RELATED"/>
    <property type="match status" value="1"/>
</dbReference>
<evidence type="ECO:0000256" key="10">
    <source>
        <dbReference type="RuleBase" id="RU000461"/>
    </source>
</evidence>
<comment type="cofactor">
    <cofactor evidence="1">
        <name>heme</name>
        <dbReference type="ChEBI" id="CHEBI:30413"/>
    </cofactor>
</comment>
<keyword evidence="9" id="KW-0045">Antibiotic biosynthesis</keyword>
<dbReference type="PANTHER" id="PTHR24305">
    <property type="entry name" value="CYTOCHROME P450"/>
    <property type="match status" value="1"/>
</dbReference>
<dbReference type="InterPro" id="IPR002401">
    <property type="entry name" value="Cyt_P450_E_grp-I"/>
</dbReference>
<evidence type="ECO:0000313" key="14">
    <source>
        <dbReference type="Proteomes" id="UP001451303"/>
    </source>
</evidence>
<evidence type="ECO:0000256" key="6">
    <source>
        <dbReference type="ARBA" id="ARBA00023002"/>
    </source>
</evidence>
<keyword evidence="14" id="KW-1185">Reference proteome</keyword>
<keyword evidence="12" id="KW-1133">Transmembrane helix</keyword>
<evidence type="ECO:0000256" key="3">
    <source>
        <dbReference type="ARBA" id="ARBA00010617"/>
    </source>
</evidence>